<dbReference type="RefSeq" id="WP_230499629.1">
    <property type="nucleotide sequence ID" value="NZ_CAKJTJ010000002.1"/>
</dbReference>
<dbReference type="EMBL" id="CAKJTJ010000002">
    <property type="protein sequence ID" value="CAG9619690.1"/>
    <property type="molecule type" value="Genomic_DNA"/>
</dbReference>
<keyword evidence="3" id="KW-1185">Reference proteome</keyword>
<dbReference type="Proteomes" id="UP000789833">
    <property type="component" value="Unassembled WGS sequence"/>
</dbReference>
<dbReference type="Gene3D" id="2.30.30.40">
    <property type="entry name" value="SH3 Domains"/>
    <property type="match status" value="1"/>
</dbReference>
<name>A0ABN8AAG5_9BACI</name>
<evidence type="ECO:0000259" key="1">
    <source>
        <dbReference type="PROSITE" id="PS50851"/>
    </source>
</evidence>
<dbReference type="PROSITE" id="PS50851">
    <property type="entry name" value="CHEW"/>
    <property type="match status" value="1"/>
</dbReference>
<dbReference type="InterPro" id="IPR036061">
    <property type="entry name" value="CheW-like_dom_sf"/>
</dbReference>
<dbReference type="InterPro" id="IPR002545">
    <property type="entry name" value="CheW-lke_dom"/>
</dbReference>
<evidence type="ECO:0000313" key="2">
    <source>
        <dbReference type="EMBL" id="CAG9619690.1"/>
    </source>
</evidence>
<accession>A0ABN8AAG5</accession>
<sequence length="154" mass="17129">MEETSQKLKLIVFELNGEEYAIPVNQVRSIEKIMPITRVPNVPGYIKGVINLRGVITPIVDLRSRFEMEKISLSDSSRIIITVVEELEVGFIVDAANDVIDITNEDIEPSPEVVGSVANMYVKGVVNVNKRLFVCLDLAEVLNLEELKGNSNES</sequence>
<comment type="caution">
    <text evidence="2">The sequence shown here is derived from an EMBL/GenBank/DDBJ whole genome shotgun (WGS) entry which is preliminary data.</text>
</comment>
<evidence type="ECO:0000313" key="3">
    <source>
        <dbReference type="Proteomes" id="UP000789833"/>
    </source>
</evidence>
<dbReference type="InterPro" id="IPR039315">
    <property type="entry name" value="CheW"/>
</dbReference>
<organism evidence="2 3">
    <name type="scientific">Sutcliffiella rhizosphaerae</name>
    <dbReference type="NCBI Taxonomy" id="2880967"/>
    <lineage>
        <taxon>Bacteria</taxon>
        <taxon>Bacillati</taxon>
        <taxon>Bacillota</taxon>
        <taxon>Bacilli</taxon>
        <taxon>Bacillales</taxon>
        <taxon>Bacillaceae</taxon>
        <taxon>Sutcliffiella</taxon>
    </lineage>
</organism>
<gene>
    <name evidence="2" type="primary">cheW_1</name>
    <name evidence="2" type="ORF">BACCIP111883_00458</name>
</gene>
<dbReference type="SMART" id="SM00260">
    <property type="entry name" value="CheW"/>
    <property type="match status" value="1"/>
</dbReference>
<dbReference type="Gene3D" id="2.40.50.180">
    <property type="entry name" value="CheA-289, Domain 4"/>
    <property type="match status" value="1"/>
</dbReference>
<reference evidence="2 3" key="1">
    <citation type="submission" date="2021-10" db="EMBL/GenBank/DDBJ databases">
        <authorList>
            <person name="Criscuolo A."/>
        </authorList>
    </citation>
    <scope>NUCLEOTIDE SEQUENCE [LARGE SCALE GENOMIC DNA]</scope>
    <source>
        <strain evidence="3">CIP 111883</strain>
    </source>
</reference>
<proteinExistence type="predicted"/>
<dbReference type="PANTHER" id="PTHR22617:SF23">
    <property type="entry name" value="CHEMOTAXIS PROTEIN CHEW"/>
    <property type="match status" value="1"/>
</dbReference>
<dbReference type="CDD" id="cd00732">
    <property type="entry name" value="CheW"/>
    <property type="match status" value="1"/>
</dbReference>
<protein>
    <submittedName>
        <fullName evidence="2">Chemotaxis protein CheW</fullName>
    </submittedName>
</protein>
<feature type="domain" description="CheW-like" evidence="1">
    <location>
        <begin position="7"/>
        <end position="147"/>
    </location>
</feature>
<dbReference type="Pfam" id="PF01584">
    <property type="entry name" value="CheW"/>
    <property type="match status" value="1"/>
</dbReference>
<dbReference type="SUPFAM" id="SSF50341">
    <property type="entry name" value="CheW-like"/>
    <property type="match status" value="1"/>
</dbReference>
<dbReference type="PANTHER" id="PTHR22617">
    <property type="entry name" value="CHEMOTAXIS SENSOR HISTIDINE KINASE-RELATED"/>
    <property type="match status" value="1"/>
</dbReference>